<keyword evidence="3" id="KW-1185">Reference proteome</keyword>
<evidence type="ECO:0000259" key="1">
    <source>
        <dbReference type="Pfam" id="PF12680"/>
    </source>
</evidence>
<name>A0A1H8CBV3_9SPHN</name>
<dbReference type="AlphaFoldDB" id="A0A1H8CBV3"/>
<dbReference type="Proteomes" id="UP000199206">
    <property type="component" value="Unassembled WGS sequence"/>
</dbReference>
<accession>A0A1H8CBV3</accession>
<dbReference type="RefSeq" id="WP_093665040.1">
    <property type="nucleotide sequence ID" value="NZ_FOCF01000003.1"/>
</dbReference>
<dbReference type="SUPFAM" id="SSF54427">
    <property type="entry name" value="NTF2-like"/>
    <property type="match status" value="1"/>
</dbReference>
<organism evidence="2 3">
    <name type="scientific">Sphingomonas gellani</name>
    <dbReference type="NCBI Taxonomy" id="1166340"/>
    <lineage>
        <taxon>Bacteria</taxon>
        <taxon>Pseudomonadati</taxon>
        <taxon>Pseudomonadota</taxon>
        <taxon>Alphaproteobacteria</taxon>
        <taxon>Sphingomonadales</taxon>
        <taxon>Sphingomonadaceae</taxon>
        <taxon>Sphingomonas</taxon>
    </lineage>
</organism>
<dbReference type="STRING" id="1166340.SAMN05192583_1508"/>
<reference evidence="3" key="1">
    <citation type="submission" date="2016-10" db="EMBL/GenBank/DDBJ databases">
        <authorList>
            <person name="Varghese N."/>
            <person name="Submissions S."/>
        </authorList>
    </citation>
    <scope>NUCLEOTIDE SEQUENCE [LARGE SCALE GENOMIC DNA]</scope>
    <source>
        <strain evidence="3">S6-262</strain>
    </source>
</reference>
<sequence>MSRLEQYIAGWRAHDADAILATLTPDCVVIESFGPIYRGHDRVARWVSTWLAQDGRVIDWTIRDLRPCAEGEVAEWTFRYTWRGEENSFDGATIAMLRDGRISYLREYATTAALYDWHGEWRPLEVAAS</sequence>
<protein>
    <submittedName>
        <fullName evidence="2">SnoaL-like domain-containing protein</fullName>
    </submittedName>
</protein>
<dbReference type="Pfam" id="PF12680">
    <property type="entry name" value="SnoaL_2"/>
    <property type="match status" value="1"/>
</dbReference>
<proteinExistence type="predicted"/>
<dbReference type="OrthoDB" id="5732163at2"/>
<dbReference type="EMBL" id="FOCF01000003">
    <property type="protein sequence ID" value="SEM91587.1"/>
    <property type="molecule type" value="Genomic_DNA"/>
</dbReference>
<feature type="domain" description="SnoaL-like" evidence="1">
    <location>
        <begin position="5"/>
        <end position="103"/>
    </location>
</feature>
<gene>
    <name evidence="2" type="ORF">SAMN05192583_1508</name>
</gene>
<dbReference type="InterPro" id="IPR032710">
    <property type="entry name" value="NTF2-like_dom_sf"/>
</dbReference>
<dbReference type="InterPro" id="IPR037401">
    <property type="entry name" value="SnoaL-like"/>
</dbReference>
<evidence type="ECO:0000313" key="3">
    <source>
        <dbReference type="Proteomes" id="UP000199206"/>
    </source>
</evidence>
<dbReference type="Gene3D" id="3.10.450.50">
    <property type="match status" value="1"/>
</dbReference>
<evidence type="ECO:0000313" key="2">
    <source>
        <dbReference type="EMBL" id="SEM91587.1"/>
    </source>
</evidence>